<protein>
    <submittedName>
        <fullName evidence="2">ADP-ribosylglycohydrolase</fullName>
    </submittedName>
</protein>
<dbReference type="GO" id="GO:0046872">
    <property type="term" value="F:metal ion binding"/>
    <property type="evidence" value="ECO:0007669"/>
    <property type="project" value="UniProtKB-KW"/>
</dbReference>
<dbReference type="Pfam" id="PF03747">
    <property type="entry name" value="ADP_ribosyl_GH"/>
    <property type="match status" value="1"/>
</dbReference>
<organism evidence="2 3">
    <name type="scientific">Dysgonomonas alginatilytica</name>
    <dbReference type="NCBI Taxonomy" id="1605892"/>
    <lineage>
        <taxon>Bacteria</taxon>
        <taxon>Pseudomonadati</taxon>
        <taxon>Bacteroidota</taxon>
        <taxon>Bacteroidia</taxon>
        <taxon>Bacteroidales</taxon>
        <taxon>Dysgonomonadaceae</taxon>
        <taxon>Dysgonomonas</taxon>
    </lineage>
</organism>
<keyword evidence="3" id="KW-1185">Reference proteome</keyword>
<keyword evidence="1" id="KW-0460">Magnesium</keyword>
<dbReference type="Proteomes" id="UP000247973">
    <property type="component" value="Unassembled WGS sequence"/>
</dbReference>
<dbReference type="InterPro" id="IPR036705">
    <property type="entry name" value="Ribosyl_crysJ1_sf"/>
</dbReference>
<accession>A0A2V3PJW6</accession>
<dbReference type="Gene3D" id="1.10.4080.10">
    <property type="entry name" value="ADP-ribosylation/Crystallin J1"/>
    <property type="match status" value="1"/>
</dbReference>
<evidence type="ECO:0000313" key="3">
    <source>
        <dbReference type="Proteomes" id="UP000247973"/>
    </source>
</evidence>
<reference evidence="2 3" key="1">
    <citation type="submission" date="2018-03" db="EMBL/GenBank/DDBJ databases">
        <title>Genomic Encyclopedia of Archaeal and Bacterial Type Strains, Phase II (KMG-II): from individual species to whole genera.</title>
        <authorList>
            <person name="Goeker M."/>
        </authorList>
    </citation>
    <scope>NUCLEOTIDE SEQUENCE [LARGE SCALE GENOMIC DNA]</scope>
    <source>
        <strain evidence="2 3">DSM 100214</strain>
    </source>
</reference>
<dbReference type="EMBL" id="QICL01000041">
    <property type="protein sequence ID" value="PXV58897.1"/>
    <property type="molecule type" value="Genomic_DNA"/>
</dbReference>
<feature type="binding site" evidence="1">
    <location>
        <position position="390"/>
    </location>
    <ligand>
        <name>Mg(2+)</name>
        <dbReference type="ChEBI" id="CHEBI:18420"/>
        <label>1</label>
    </ligand>
</feature>
<comment type="caution">
    <text evidence="2">The sequence shown here is derived from an EMBL/GenBank/DDBJ whole genome shotgun (WGS) entry which is preliminary data.</text>
</comment>
<sequence>MDHLRVLPIEYSQSKEEGKNMQGYQQRIDQIIQSDASELQKEELAGNLLDQMYNLPIEESFPYKEPSTLEEIKALRPAFEYKKDYENISSDKLFDKIYGAWLGRCAGCLLGQPIEGWKLSQIKELFKDTNNYPLTDYISSDIKDSIKEKHGIADQYYLFGNKPITINWINNINRMPEDDDINYTIASLNIIETYGYDFNSDDVAESWLLNIPLLHTYTAERIAYRNLSLYKFPPLSAIYRNPYREWIGAQIRGDFWGYINSGNIEMAAEMAFRDASVSHVKNGIYGEMFISALIAAAMTSDDIEYIINCGLSQTPANCRLAKHINLVITNKKSGWDEEQVIVHIHTLFDEKQIHHWCHTIPNAMIVCFALLYGNKDFEKTLALAIMSAFDTDCNAATVGSIIGLINGASQIPQKWIAPLNDTVCSGVRGFEEVSISSLAQRTVDVILKK</sequence>
<name>A0A2V3PJW6_9BACT</name>
<dbReference type="InterPro" id="IPR005502">
    <property type="entry name" value="Ribosyl_crysJ1"/>
</dbReference>
<dbReference type="AlphaFoldDB" id="A0A2V3PJW6"/>
<keyword evidence="2" id="KW-0378">Hydrolase</keyword>
<gene>
    <name evidence="2" type="ORF">CLV62_1418</name>
</gene>
<dbReference type="SUPFAM" id="SSF101478">
    <property type="entry name" value="ADP-ribosylglycohydrolase"/>
    <property type="match status" value="1"/>
</dbReference>
<keyword evidence="1" id="KW-0479">Metal-binding</keyword>
<dbReference type="RefSeq" id="WP_221409262.1">
    <property type="nucleotide sequence ID" value="NZ_QICL01000041.1"/>
</dbReference>
<evidence type="ECO:0000256" key="1">
    <source>
        <dbReference type="PIRSR" id="PIRSR605502-1"/>
    </source>
</evidence>
<dbReference type="GO" id="GO:0016787">
    <property type="term" value="F:hydrolase activity"/>
    <property type="evidence" value="ECO:0007669"/>
    <property type="project" value="UniProtKB-KW"/>
</dbReference>
<proteinExistence type="predicted"/>
<evidence type="ECO:0000313" key="2">
    <source>
        <dbReference type="EMBL" id="PXV58897.1"/>
    </source>
</evidence>
<feature type="binding site" evidence="1">
    <location>
        <position position="392"/>
    </location>
    <ligand>
        <name>Mg(2+)</name>
        <dbReference type="ChEBI" id="CHEBI:18420"/>
        <label>1</label>
    </ligand>
</feature>
<comment type="cofactor">
    <cofactor evidence="1">
        <name>Mg(2+)</name>
        <dbReference type="ChEBI" id="CHEBI:18420"/>
    </cofactor>
    <text evidence="1">Binds 2 magnesium ions per subunit.</text>
</comment>